<dbReference type="Proteomes" id="UP000265520">
    <property type="component" value="Unassembled WGS sequence"/>
</dbReference>
<evidence type="ECO:0000313" key="2">
    <source>
        <dbReference type="Proteomes" id="UP000265520"/>
    </source>
</evidence>
<evidence type="ECO:0000313" key="1">
    <source>
        <dbReference type="EMBL" id="MCH91385.1"/>
    </source>
</evidence>
<proteinExistence type="predicted"/>
<reference evidence="1 2" key="1">
    <citation type="journal article" date="2018" name="Front. Plant Sci.">
        <title>Red Clover (Trifolium pratense) and Zigzag Clover (T. medium) - A Picture of Genomic Similarities and Differences.</title>
        <authorList>
            <person name="Dluhosova J."/>
            <person name="Istvanek J."/>
            <person name="Nedelnik J."/>
            <person name="Repkova J."/>
        </authorList>
    </citation>
    <scope>NUCLEOTIDE SEQUENCE [LARGE SCALE GENOMIC DNA]</scope>
    <source>
        <strain evidence="2">cv. 10/8</strain>
        <tissue evidence="1">Leaf</tissue>
    </source>
</reference>
<name>A0A392MWL2_9FABA</name>
<dbReference type="AlphaFoldDB" id="A0A392MWL2"/>
<sequence length="68" mass="7436">MVIQSNPRWPPLPSVTCAIMGSWAVTSGCSCDRGGWWCGASMAALKIMELTAVIVPALVWFESFKLEF</sequence>
<keyword evidence="2" id="KW-1185">Reference proteome</keyword>
<protein>
    <submittedName>
        <fullName evidence="1">Uncharacterized protein</fullName>
    </submittedName>
</protein>
<organism evidence="1 2">
    <name type="scientific">Trifolium medium</name>
    <dbReference type="NCBI Taxonomy" id="97028"/>
    <lineage>
        <taxon>Eukaryota</taxon>
        <taxon>Viridiplantae</taxon>
        <taxon>Streptophyta</taxon>
        <taxon>Embryophyta</taxon>
        <taxon>Tracheophyta</taxon>
        <taxon>Spermatophyta</taxon>
        <taxon>Magnoliopsida</taxon>
        <taxon>eudicotyledons</taxon>
        <taxon>Gunneridae</taxon>
        <taxon>Pentapetalae</taxon>
        <taxon>rosids</taxon>
        <taxon>fabids</taxon>
        <taxon>Fabales</taxon>
        <taxon>Fabaceae</taxon>
        <taxon>Papilionoideae</taxon>
        <taxon>50 kb inversion clade</taxon>
        <taxon>NPAAA clade</taxon>
        <taxon>Hologalegina</taxon>
        <taxon>IRL clade</taxon>
        <taxon>Trifolieae</taxon>
        <taxon>Trifolium</taxon>
    </lineage>
</organism>
<comment type="caution">
    <text evidence="1">The sequence shown here is derived from an EMBL/GenBank/DDBJ whole genome shotgun (WGS) entry which is preliminary data.</text>
</comment>
<accession>A0A392MWL2</accession>
<dbReference type="EMBL" id="LXQA010020305">
    <property type="protein sequence ID" value="MCH91385.1"/>
    <property type="molecule type" value="Genomic_DNA"/>
</dbReference>